<dbReference type="InterPro" id="IPR009976">
    <property type="entry name" value="Sec10-like"/>
</dbReference>
<reference evidence="2" key="1">
    <citation type="submission" date="2021-10" db="EMBL/GenBank/DDBJ databases">
        <title>De novo Genome Assembly of Clathrus columnatus (Basidiomycota, Fungi) Using Illumina and Nanopore Sequence Data.</title>
        <authorList>
            <person name="Ogiso-Tanaka E."/>
            <person name="Itagaki H."/>
            <person name="Hosoya T."/>
            <person name="Hosaka K."/>
        </authorList>
    </citation>
    <scope>NUCLEOTIDE SEQUENCE</scope>
    <source>
        <strain evidence="2">MO-923</strain>
    </source>
</reference>
<dbReference type="PANTHER" id="PTHR12100:SF1">
    <property type="entry name" value="RECYCLIN-1"/>
    <property type="match status" value="1"/>
</dbReference>
<dbReference type="GO" id="GO:0000145">
    <property type="term" value="C:exocyst"/>
    <property type="evidence" value="ECO:0007669"/>
    <property type="project" value="TreeGrafter"/>
</dbReference>
<feature type="domain" description="Exocyst complex component Sec10-like alpha-helical bundle" evidence="1">
    <location>
        <begin position="209"/>
        <end position="893"/>
    </location>
</feature>
<dbReference type="Pfam" id="PF07393">
    <property type="entry name" value="Sec10_HB"/>
    <property type="match status" value="1"/>
</dbReference>
<protein>
    <recommendedName>
        <fullName evidence="1">Exocyst complex component Sec10-like alpha-helical bundle domain-containing protein</fullName>
    </recommendedName>
</protein>
<evidence type="ECO:0000259" key="1">
    <source>
        <dbReference type="Pfam" id="PF07393"/>
    </source>
</evidence>
<comment type="caution">
    <text evidence="2">The sequence shown here is derived from an EMBL/GenBank/DDBJ whole genome shotgun (WGS) entry which is preliminary data.</text>
</comment>
<keyword evidence="3" id="KW-1185">Reference proteome</keyword>
<gene>
    <name evidence="2" type="ORF">Clacol_008862</name>
</gene>
<dbReference type="Proteomes" id="UP001050691">
    <property type="component" value="Unassembled WGS sequence"/>
</dbReference>
<dbReference type="InterPro" id="IPR036047">
    <property type="entry name" value="F-box-like_dom_sf"/>
</dbReference>
<organism evidence="2 3">
    <name type="scientific">Clathrus columnatus</name>
    <dbReference type="NCBI Taxonomy" id="1419009"/>
    <lineage>
        <taxon>Eukaryota</taxon>
        <taxon>Fungi</taxon>
        <taxon>Dikarya</taxon>
        <taxon>Basidiomycota</taxon>
        <taxon>Agaricomycotina</taxon>
        <taxon>Agaricomycetes</taxon>
        <taxon>Phallomycetidae</taxon>
        <taxon>Phallales</taxon>
        <taxon>Clathraceae</taxon>
        <taxon>Clathrus</taxon>
    </lineage>
</organism>
<dbReference type="EMBL" id="BPWL01000010">
    <property type="protein sequence ID" value="GJJ14596.1"/>
    <property type="molecule type" value="Genomic_DNA"/>
</dbReference>
<sequence>MDKWTILEPVRLYASNATGLRTRTIAKPDLTTYIGRLPRDIHLLVLTYLPLYQIPAYARGNRALSRLALDEKLWENRWFNLFTGREELWKALDQLETWVNEKEAKARAAAPPTLVLDTEDEFGDFASVPIVSARLEEVEDFSGFSNVLSATPASTASSQSQFRNRFMKMHALLKTLLPNLNLAPHLILSNMFSSTTSLRHQSQILHILLLYISPSVQPFRNWQSLLNSLKTAIDRFEAGLLTAFEAADAGKDDERMKEAAWSSWELWNDIQFGSEWEIARVWIEKQEIFYETGRWDSLKNFTKEESLDFGAMDEFITRLIQVIKSQGPIVARVFPSIAYVLLMFAERIATEVIAEYISPLLAKARQISTQVFLKATAASFAQSLKVVDVLIEIAHESVSRLNIEDVIYRMFEENMDDYLDEEIESVKTELDLICKDWERKVGWIHLLNHSRVRTAERTARFLDSKNPALLKRNVLTSFTNVLLLPVTIVPRTVGAFVTTGSNVAVNGIAMLNPQRWGAQTANGYSSNLISESHDYFLDSQDQDDEVVKETRPASLAESMTSSTLTNNSMDSSSINTSFDSFELLLSLDVVLELIHADREALKRVETFQNYPGHYGQKVRETIEELFILLLQALSERHISPGFSQATEQMHTYRPAEHEETTSVAPLLQFFELVHIGDTIQSMIQVYFDKEMAPHIDRTDFLNNVVREKKRFENSLDDAVAAGLNAGTEVLMNQVEHIILTRTGAREYYPQEGAILELGPTRGCREAITCLEKHCKLMRGSTSKDVLEVFYHEVGIRLHAIIQKHIKRQIISLEGGFQVIADLNAYHTFVTTLKIPQLSTDFSNLKMLGHVFIVSDAKDLAQIVRDVARYGGSFRPEDIYEFIQRRSDWKKIEKTVDKTIATRNVTPGPSLVYMMLLPPNGTYI</sequence>
<name>A0AAV5AIX0_9AGAM</name>
<dbReference type="PANTHER" id="PTHR12100">
    <property type="entry name" value="SEC10"/>
    <property type="match status" value="1"/>
</dbReference>
<dbReference type="AlphaFoldDB" id="A0AAV5AIX0"/>
<dbReference type="GO" id="GO:0006893">
    <property type="term" value="P:Golgi to plasma membrane transport"/>
    <property type="evidence" value="ECO:0007669"/>
    <property type="project" value="TreeGrafter"/>
</dbReference>
<evidence type="ECO:0000313" key="2">
    <source>
        <dbReference type="EMBL" id="GJJ14596.1"/>
    </source>
</evidence>
<dbReference type="SUPFAM" id="SSF81383">
    <property type="entry name" value="F-box domain"/>
    <property type="match status" value="1"/>
</dbReference>
<dbReference type="GO" id="GO:0006887">
    <property type="term" value="P:exocytosis"/>
    <property type="evidence" value="ECO:0007669"/>
    <property type="project" value="TreeGrafter"/>
</dbReference>
<dbReference type="InterPro" id="IPR048627">
    <property type="entry name" value="Sec10_HB"/>
</dbReference>
<proteinExistence type="predicted"/>
<evidence type="ECO:0000313" key="3">
    <source>
        <dbReference type="Proteomes" id="UP001050691"/>
    </source>
</evidence>
<accession>A0AAV5AIX0</accession>